<dbReference type="OMA" id="FMEKSHS"/>
<evidence type="ECO:0000313" key="2">
    <source>
        <dbReference type="Proteomes" id="UP000444721"/>
    </source>
</evidence>
<gene>
    <name evidence="1" type="ORF">FDP41_011185</name>
</gene>
<dbReference type="VEuPathDB" id="AmoebaDB:NfTy_014250"/>
<dbReference type="VEuPathDB" id="AmoebaDB:FDP41_011185"/>
<dbReference type="AlphaFoldDB" id="A0A6A5C780"/>
<dbReference type="Proteomes" id="UP000444721">
    <property type="component" value="Unassembled WGS sequence"/>
</dbReference>
<sequence>MGSISQKKSSSQTELEESRKALYHFEQSFLLGYCKVFSTKRPHGHANISSSSSVLDFGDDPKVDLAFSSTTIEKFYPIIVDSNIENFNIITLLKHLDPQTATHSSMQAYHIRGK</sequence>
<dbReference type="EMBL" id="VFQX01000008">
    <property type="protein sequence ID" value="KAF0982722.1"/>
    <property type="molecule type" value="Genomic_DNA"/>
</dbReference>
<name>A0A6A5C780_NAEFO</name>
<proteinExistence type="predicted"/>
<protein>
    <submittedName>
        <fullName evidence="1">Uncharacterized protein</fullName>
    </submittedName>
</protein>
<dbReference type="GeneID" id="68118400"/>
<dbReference type="VEuPathDB" id="AmoebaDB:NF0106480"/>
<accession>A0A6A5C780</accession>
<reference evidence="1 2" key="1">
    <citation type="journal article" date="2019" name="Sci. Rep.">
        <title>Nanopore sequencing improves the draft genome of the human pathogenic amoeba Naegleria fowleri.</title>
        <authorList>
            <person name="Liechti N."/>
            <person name="Schurch N."/>
            <person name="Bruggmann R."/>
            <person name="Wittwer M."/>
        </authorList>
    </citation>
    <scope>NUCLEOTIDE SEQUENCE [LARGE SCALE GENOMIC DNA]</scope>
    <source>
        <strain evidence="1 2">ATCC 30894</strain>
    </source>
</reference>
<keyword evidence="2" id="KW-1185">Reference proteome</keyword>
<dbReference type="RefSeq" id="XP_044567435.1">
    <property type="nucleotide sequence ID" value="XM_044701566.1"/>
</dbReference>
<evidence type="ECO:0000313" key="1">
    <source>
        <dbReference type="EMBL" id="KAF0982722.1"/>
    </source>
</evidence>
<comment type="caution">
    <text evidence="1">The sequence shown here is derived from an EMBL/GenBank/DDBJ whole genome shotgun (WGS) entry which is preliminary data.</text>
</comment>
<dbReference type="OrthoDB" id="546434at2759"/>
<organism evidence="1 2">
    <name type="scientific">Naegleria fowleri</name>
    <name type="common">Brain eating amoeba</name>
    <dbReference type="NCBI Taxonomy" id="5763"/>
    <lineage>
        <taxon>Eukaryota</taxon>
        <taxon>Discoba</taxon>
        <taxon>Heterolobosea</taxon>
        <taxon>Tetramitia</taxon>
        <taxon>Eutetramitia</taxon>
        <taxon>Vahlkampfiidae</taxon>
        <taxon>Naegleria</taxon>
    </lineage>
</organism>